<dbReference type="OrthoDB" id="4763847at2"/>
<evidence type="ECO:0000313" key="3">
    <source>
        <dbReference type="Proteomes" id="UP000093962"/>
    </source>
</evidence>
<sequence length="100" mass="10583">MGERDVARIDLSAVRDVAQRCESVADMLGTAVAPLLRWYFDGFCGGRDHAARAAALRAALDQSAGQLRAWASASTEAAAALRVSSGRYEDADTDLAGRLV</sequence>
<evidence type="ECO:0000313" key="4">
    <source>
        <dbReference type="Proteomes" id="UP000294929"/>
    </source>
</evidence>
<accession>A0A1A0MH89</accession>
<dbReference type="EMBL" id="LZSF01000193">
    <property type="protein sequence ID" value="OBA84819.1"/>
    <property type="molecule type" value="Genomic_DNA"/>
</dbReference>
<dbReference type="Proteomes" id="UP000093962">
    <property type="component" value="Unassembled WGS sequence"/>
</dbReference>
<dbReference type="EMBL" id="SDLO01000017">
    <property type="protein sequence ID" value="TDK86767.1"/>
    <property type="molecule type" value="Genomic_DNA"/>
</dbReference>
<comment type="caution">
    <text evidence="1">The sequence shown here is derived from an EMBL/GenBank/DDBJ whole genome shotgun (WGS) entry which is preliminary data.</text>
</comment>
<proteinExistence type="predicted"/>
<reference evidence="2 4" key="2">
    <citation type="submission" date="2019-01" db="EMBL/GenBank/DDBJ databases">
        <title>High-quality-draft genome sequences of five non-tuberculosis mycobacteriaceae isolated from a nosocomial environment.</title>
        <authorList>
            <person name="Tiago I."/>
            <person name="Alarico S."/>
            <person name="Pereira S.G."/>
            <person name="Coelho C."/>
            <person name="Maranha A."/>
            <person name="Empadinhas N."/>
        </authorList>
    </citation>
    <scope>NUCLEOTIDE SEQUENCE [LARGE SCALE GENOMIC DNA]</scope>
    <source>
        <strain evidence="2 4">24AIII</strain>
    </source>
</reference>
<dbReference type="InterPro" id="IPR022536">
    <property type="entry name" value="EspC"/>
</dbReference>
<gene>
    <name evidence="1" type="ORF">A5642_25550</name>
    <name evidence="2" type="ORF">EUA03_19565</name>
</gene>
<dbReference type="Proteomes" id="UP000294929">
    <property type="component" value="Unassembled WGS sequence"/>
</dbReference>
<dbReference type="RefSeq" id="WP_064859822.1">
    <property type="nucleotide sequence ID" value="NZ_JAPMJT010000001.1"/>
</dbReference>
<protein>
    <submittedName>
        <fullName evidence="2">ESX-1 secretion-associated protein</fullName>
    </submittedName>
</protein>
<dbReference type="GO" id="GO:0009306">
    <property type="term" value="P:protein secretion"/>
    <property type="evidence" value="ECO:0007669"/>
    <property type="project" value="InterPro"/>
</dbReference>
<name>A0A1A0MH89_MYCMU</name>
<evidence type="ECO:0000313" key="2">
    <source>
        <dbReference type="EMBL" id="TDK86767.1"/>
    </source>
</evidence>
<reference evidence="1 3" key="1">
    <citation type="submission" date="2016-06" db="EMBL/GenBank/DDBJ databases">
        <authorList>
            <person name="Kjaerup R.B."/>
            <person name="Dalgaard T.S."/>
            <person name="Juul-Madsen H.R."/>
        </authorList>
    </citation>
    <scope>NUCLEOTIDE SEQUENCE [LARGE SCALE GENOMIC DNA]</scope>
    <source>
        <strain evidence="1 3">1199456.5</strain>
    </source>
</reference>
<dbReference type="Pfam" id="PF10824">
    <property type="entry name" value="T7SS_ESX_EspC"/>
    <property type="match status" value="1"/>
</dbReference>
<evidence type="ECO:0000313" key="1">
    <source>
        <dbReference type="EMBL" id="OBA84819.1"/>
    </source>
</evidence>
<organism evidence="1 3">
    <name type="scientific">Mycolicibacterium mucogenicum</name>
    <name type="common">Mycobacterium mucogenicum</name>
    <dbReference type="NCBI Taxonomy" id="56689"/>
    <lineage>
        <taxon>Bacteria</taxon>
        <taxon>Bacillati</taxon>
        <taxon>Actinomycetota</taxon>
        <taxon>Actinomycetes</taxon>
        <taxon>Mycobacteriales</taxon>
        <taxon>Mycobacteriaceae</taxon>
        <taxon>Mycolicibacterium</taxon>
    </lineage>
</organism>
<dbReference type="AlphaFoldDB" id="A0A1A0MH89"/>